<dbReference type="Gene3D" id="2.60.40.1610">
    <property type="entry name" value="Domain of unknown function DUF1254"/>
    <property type="match status" value="1"/>
</dbReference>
<dbReference type="InterPro" id="IPR037050">
    <property type="entry name" value="DUF1254_sf"/>
</dbReference>
<dbReference type="Proteomes" id="UP000669060">
    <property type="component" value="Unassembled WGS sequence"/>
</dbReference>
<dbReference type="Gene3D" id="2.60.120.600">
    <property type="entry name" value="Domain of unknown function DUF1214, C-terminal domain"/>
    <property type="match status" value="1"/>
</dbReference>
<evidence type="ECO:0000256" key="1">
    <source>
        <dbReference type="SAM" id="SignalP"/>
    </source>
</evidence>
<dbReference type="RefSeq" id="WP_208313608.1">
    <property type="nucleotide sequence ID" value="NZ_JAELYA010000003.1"/>
</dbReference>
<proteinExistence type="predicted"/>
<dbReference type="PANTHER" id="PTHR36509">
    <property type="entry name" value="BLL3101 PROTEIN"/>
    <property type="match status" value="1"/>
</dbReference>
<feature type="chain" id="PRO_5047172309" evidence="1">
    <location>
        <begin position="22"/>
        <end position="465"/>
    </location>
</feature>
<name>A0ABS3TPS1_9PSED</name>
<evidence type="ECO:0000313" key="5">
    <source>
        <dbReference type="Proteomes" id="UP000669060"/>
    </source>
</evidence>
<dbReference type="InterPro" id="IPR037049">
    <property type="entry name" value="DUF1214_C_sf"/>
</dbReference>
<protein>
    <submittedName>
        <fullName evidence="4">DUF1254 domain-containing protein</fullName>
    </submittedName>
</protein>
<feature type="domain" description="DUF1254" evidence="3">
    <location>
        <begin position="77"/>
        <end position="205"/>
    </location>
</feature>
<accession>A0ABS3TPS1</accession>
<dbReference type="EMBL" id="JAELYA010000003">
    <property type="protein sequence ID" value="MBO3275667.1"/>
    <property type="molecule type" value="Genomic_DNA"/>
</dbReference>
<keyword evidence="1" id="KW-0732">Signal</keyword>
<reference evidence="4 5" key="1">
    <citation type="submission" date="2020-12" db="EMBL/GenBank/DDBJ databases">
        <title>Pseudomonas schmalbachii sp. nov. isolated from millipede gut.</title>
        <authorList>
            <person name="Shelomi M."/>
        </authorList>
    </citation>
    <scope>NUCLEOTIDE SEQUENCE [LARGE SCALE GENOMIC DNA]</scope>
    <source>
        <strain evidence="4 5">Milli4</strain>
    </source>
</reference>
<evidence type="ECO:0000259" key="3">
    <source>
        <dbReference type="Pfam" id="PF06863"/>
    </source>
</evidence>
<dbReference type="InterPro" id="IPR010679">
    <property type="entry name" value="DUF1254"/>
</dbReference>
<comment type="caution">
    <text evidence="4">The sequence shown here is derived from an EMBL/GenBank/DDBJ whole genome shotgun (WGS) entry which is preliminary data.</text>
</comment>
<feature type="signal peptide" evidence="1">
    <location>
        <begin position="1"/>
        <end position="21"/>
    </location>
</feature>
<dbReference type="Pfam" id="PF06742">
    <property type="entry name" value="DUF1214"/>
    <property type="match status" value="1"/>
</dbReference>
<dbReference type="SUPFAM" id="SSF160935">
    <property type="entry name" value="VPA0735-like"/>
    <property type="match status" value="1"/>
</dbReference>
<sequence length="465" mass="51306">MKTKLALAIGLSFSLLAPAFAQTPAAAPQGAVTLSAEQAREENAYTMGVQAYLWGAPLYYRYVTGEKTLRNGAVGWNDFRRYSQLKTAKDRTIVTPNNVTIDAYARLDLTQEPMVVHVPALVEPRWYLVQVGNMFDEMTRNIGGIRGQQPGEYLITGPNYRGAIPAGMTQISSRTQHSMLAVRVFSNGEKEIAAAAQVQKEFQVLPLSAYLRGGLQYTPVKSELPPAVASTAPESVRFFDLLGQAMHQYLPSSGDQDEALIASFSQIGLSVRGFDWNSLDAATLRGLARAVKAGEQIVDQRWKNLGENTNGWRYFMAGGRAGYDFPLRVALVKYVIGAQFAEEVLYPNTQVDAKGEQLDGRHKYVLRFAKGQQPPASLFWNLSMYGSDMLFVDNDFGRYSIGDMDNLKADADGSITLLIQKERPADVTNWLPAPDGPFNLTMRFYGPGTSVLDGSYRLPAVQRVN</sequence>
<evidence type="ECO:0000313" key="4">
    <source>
        <dbReference type="EMBL" id="MBO3275667.1"/>
    </source>
</evidence>
<dbReference type="InterPro" id="IPR010621">
    <property type="entry name" value="DUF1214"/>
</dbReference>
<organism evidence="4 5">
    <name type="scientific">Pseudomonas schmalbachii</name>
    <dbReference type="NCBI Taxonomy" id="2816993"/>
    <lineage>
        <taxon>Bacteria</taxon>
        <taxon>Pseudomonadati</taxon>
        <taxon>Pseudomonadota</taxon>
        <taxon>Gammaproteobacteria</taxon>
        <taxon>Pseudomonadales</taxon>
        <taxon>Pseudomonadaceae</taxon>
        <taxon>Pseudomonas</taxon>
    </lineage>
</organism>
<dbReference type="PANTHER" id="PTHR36509:SF2">
    <property type="entry name" value="BLL3101 PROTEIN"/>
    <property type="match status" value="1"/>
</dbReference>
<dbReference type="Pfam" id="PF06863">
    <property type="entry name" value="DUF1254"/>
    <property type="match status" value="1"/>
</dbReference>
<evidence type="ECO:0000259" key="2">
    <source>
        <dbReference type="Pfam" id="PF06742"/>
    </source>
</evidence>
<keyword evidence="5" id="KW-1185">Reference proteome</keyword>
<feature type="domain" description="DUF1214" evidence="2">
    <location>
        <begin position="344"/>
        <end position="448"/>
    </location>
</feature>
<gene>
    <name evidence="4" type="ORF">JFY56_10565</name>
</gene>